<dbReference type="PROSITE" id="PS51257">
    <property type="entry name" value="PROKAR_LIPOPROTEIN"/>
    <property type="match status" value="1"/>
</dbReference>
<organism evidence="1 2">
    <name type="scientific">Pleurodeles waltl</name>
    <name type="common">Iberian ribbed newt</name>
    <dbReference type="NCBI Taxonomy" id="8319"/>
    <lineage>
        <taxon>Eukaryota</taxon>
        <taxon>Metazoa</taxon>
        <taxon>Chordata</taxon>
        <taxon>Craniata</taxon>
        <taxon>Vertebrata</taxon>
        <taxon>Euteleostomi</taxon>
        <taxon>Amphibia</taxon>
        <taxon>Batrachia</taxon>
        <taxon>Caudata</taxon>
        <taxon>Salamandroidea</taxon>
        <taxon>Salamandridae</taxon>
        <taxon>Pleurodelinae</taxon>
        <taxon>Pleurodeles</taxon>
    </lineage>
</organism>
<comment type="caution">
    <text evidence="1">The sequence shown here is derived from an EMBL/GenBank/DDBJ whole genome shotgun (WGS) entry which is preliminary data.</text>
</comment>
<dbReference type="EMBL" id="JANPWB010000005">
    <property type="protein sequence ID" value="KAJ1185037.1"/>
    <property type="molecule type" value="Genomic_DNA"/>
</dbReference>
<accession>A0AAV7U7Z3</accession>
<dbReference type="Proteomes" id="UP001066276">
    <property type="component" value="Chromosome 3_1"/>
</dbReference>
<reference evidence="1" key="1">
    <citation type="journal article" date="2022" name="bioRxiv">
        <title>Sequencing and chromosome-scale assembly of the giantPleurodeles waltlgenome.</title>
        <authorList>
            <person name="Brown T."/>
            <person name="Elewa A."/>
            <person name="Iarovenko S."/>
            <person name="Subramanian E."/>
            <person name="Araus A.J."/>
            <person name="Petzold A."/>
            <person name="Susuki M."/>
            <person name="Suzuki K.-i.T."/>
            <person name="Hayashi T."/>
            <person name="Toyoda A."/>
            <person name="Oliveira C."/>
            <person name="Osipova E."/>
            <person name="Leigh N.D."/>
            <person name="Simon A."/>
            <person name="Yun M.H."/>
        </authorList>
    </citation>
    <scope>NUCLEOTIDE SEQUENCE</scope>
    <source>
        <strain evidence="1">20211129_DDA</strain>
        <tissue evidence="1">Liver</tissue>
    </source>
</reference>
<evidence type="ECO:0000313" key="2">
    <source>
        <dbReference type="Proteomes" id="UP001066276"/>
    </source>
</evidence>
<name>A0AAV7U7Z3_PLEWA</name>
<keyword evidence="2" id="KW-1185">Reference proteome</keyword>
<proteinExistence type="predicted"/>
<gene>
    <name evidence="1" type="ORF">NDU88_001833</name>
</gene>
<protein>
    <submittedName>
        <fullName evidence="1">Uncharacterized protein</fullName>
    </submittedName>
</protein>
<sequence length="251" mass="27312">MKFRRVDSLVVIVWAYSCWRDGVGFVIASLSLTFGVADLCGCLYCGGFRAVGRNTCSGILRPQRYVGGLLHRGLLHSLESHADITAHGKIDVRSARCPTLRRYPELGPLRLLQRAPRLRETAPGAALKNGTGMRCTLPQRHGPSAVPRELIRLVHLLPPFLESELFAHLADWITDPEPCCAAVQQRRDFVSPALHAVAGRLNSGALIPENLCHLSVVDQTDCHGGGGVTTSPKGLWGMTVHGDPEDDTNID</sequence>
<evidence type="ECO:0000313" key="1">
    <source>
        <dbReference type="EMBL" id="KAJ1185037.1"/>
    </source>
</evidence>
<dbReference type="AlphaFoldDB" id="A0AAV7U7Z3"/>